<proteinExistence type="inferred from homology"/>
<evidence type="ECO:0000313" key="2">
    <source>
        <dbReference type="EMBL" id="MDX5985413.1"/>
    </source>
</evidence>
<dbReference type="InterPro" id="IPR036165">
    <property type="entry name" value="YefM-like_sf"/>
</dbReference>
<comment type="similarity">
    <text evidence="1">Belongs to the phD/YefM antitoxin family.</text>
</comment>
<evidence type="ECO:0000313" key="3">
    <source>
        <dbReference type="Proteomes" id="UP001279660"/>
    </source>
</evidence>
<accession>A0ABU4PMN2</accession>
<dbReference type="Proteomes" id="UP001279660">
    <property type="component" value="Unassembled WGS sequence"/>
</dbReference>
<reference evidence="2 3" key="1">
    <citation type="submission" date="2023-11" db="EMBL/GenBank/DDBJ databases">
        <title>MicrobeMod: A computational toolkit for identifying prokaryotic methylation and restriction-modification with nanopore sequencing.</title>
        <authorList>
            <person name="Crits-Christoph A."/>
            <person name="Kang S.C."/>
            <person name="Lee H."/>
            <person name="Ostrov N."/>
        </authorList>
    </citation>
    <scope>NUCLEOTIDE SEQUENCE [LARGE SCALE GENOMIC DNA]</scope>
    <source>
        <strain evidence="2 3">ATCC 14820</strain>
    </source>
</reference>
<gene>
    <name evidence="2" type="ORF">SIL82_14235</name>
</gene>
<sequence length="176" mass="18655">MSSPSAPAAEQMVTASDLVRHFGVWQERAARAPVYILRRGRPRLVLVSVETMNALCASPANGARRKPLPPEAITATQLLDNIRDIVLLADREATILASSRSARAHFGDIATPGTPVDTITPPPSRALLGRAMQRVGRSGVGECLTVASAARIGRMLALRIEPIGDGTGIFAEDVTP</sequence>
<keyword evidence="3" id="KW-1185">Reference proteome</keyword>
<name>A0ABU4PMN2_9SPHN</name>
<dbReference type="RefSeq" id="WP_154651365.1">
    <property type="nucleotide sequence ID" value="NZ_JAWXXV010000001.1"/>
</dbReference>
<dbReference type="EMBL" id="JAWXXV010000001">
    <property type="protein sequence ID" value="MDX5985413.1"/>
    <property type="molecule type" value="Genomic_DNA"/>
</dbReference>
<dbReference type="SUPFAM" id="SSF143120">
    <property type="entry name" value="YefM-like"/>
    <property type="match status" value="1"/>
</dbReference>
<comment type="caution">
    <text evidence="2">The sequence shown here is derived from an EMBL/GenBank/DDBJ whole genome shotgun (WGS) entry which is preliminary data.</text>
</comment>
<organism evidence="2 3">
    <name type="scientific">Sphingomonas echinoides</name>
    <dbReference type="NCBI Taxonomy" id="59803"/>
    <lineage>
        <taxon>Bacteria</taxon>
        <taxon>Pseudomonadati</taxon>
        <taxon>Pseudomonadota</taxon>
        <taxon>Alphaproteobacteria</taxon>
        <taxon>Sphingomonadales</taxon>
        <taxon>Sphingomonadaceae</taxon>
        <taxon>Sphingomonas</taxon>
    </lineage>
</organism>
<protein>
    <submittedName>
        <fullName evidence="2">PAS domain-containing protein</fullName>
    </submittedName>
</protein>
<evidence type="ECO:0000256" key="1">
    <source>
        <dbReference type="ARBA" id="ARBA00009981"/>
    </source>
</evidence>